<dbReference type="PANTHER" id="PTHR24559">
    <property type="entry name" value="TRANSPOSON TY3-I GAG-POL POLYPROTEIN"/>
    <property type="match status" value="1"/>
</dbReference>
<accession>A0A225V4L1</accession>
<dbReference type="EMBL" id="NBNE01007781">
    <property type="protein sequence ID" value="OWZ00235.1"/>
    <property type="molecule type" value="Genomic_DNA"/>
</dbReference>
<dbReference type="InterPro" id="IPR043502">
    <property type="entry name" value="DNA/RNA_pol_sf"/>
</dbReference>
<dbReference type="STRING" id="4795.A0A225V4L1"/>
<proteinExistence type="predicted"/>
<name>A0A225V4L1_9STRA</name>
<dbReference type="Proteomes" id="UP000198211">
    <property type="component" value="Unassembled WGS sequence"/>
</dbReference>
<dbReference type="SUPFAM" id="SSF56672">
    <property type="entry name" value="DNA/RNA polymerases"/>
    <property type="match status" value="1"/>
</dbReference>
<dbReference type="AlphaFoldDB" id="A0A225V4L1"/>
<evidence type="ECO:0000313" key="1">
    <source>
        <dbReference type="EMBL" id="OWZ00235.1"/>
    </source>
</evidence>
<gene>
    <name evidence="1" type="ORF">PHMEG_00028622</name>
</gene>
<keyword evidence="2" id="KW-1185">Reference proteome</keyword>
<protein>
    <submittedName>
        <fullName evidence="1">Tenascin</fullName>
    </submittedName>
</protein>
<dbReference type="InterPro" id="IPR053134">
    <property type="entry name" value="RNA-dir_DNA_polymerase"/>
</dbReference>
<dbReference type="PANTHER" id="PTHR24559:SF444">
    <property type="entry name" value="REVERSE TRANSCRIPTASE DOMAIN-CONTAINING PROTEIN"/>
    <property type="match status" value="1"/>
</dbReference>
<dbReference type="OrthoDB" id="10486407at2759"/>
<sequence length="75" mass="8527">MLFSTLDLKAGYWQILMAAADKVKTAFTTKKGLYQFVRMPTCLVYLDDIVVYTRAGIEQHVLELACVLERLEAPD</sequence>
<reference evidence="2" key="1">
    <citation type="submission" date="2017-03" db="EMBL/GenBank/DDBJ databases">
        <title>Phytopthora megakarya and P. palmivora, two closely related causual agents of cacao black pod achieved similar genome size and gene model numbers by different mechanisms.</title>
        <authorList>
            <person name="Ali S."/>
            <person name="Shao J."/>
            <person name="Larry D.J."/>
            <person name="Kronmiller B."/>
            <person name="Shen D."/>
            <person name="Strem M.D."/>
            <person name="Melnick R.L."/>
            <person name="Guiltinan M.J."/>
            <person name="Tyler B.M."/>
            <person name="Meinhardt L.W."/>
            <person name="Bailey B.A."/>
        </authorList>
    </citation>
    <scope>NUCLEOTIDE SEQUENCE [LARGE SCALE GENOMIC DNA]</scope>
    <source>
        <strain evidence="2">zdho120</strain>
    </source>
</reference>
<dbReference type="Gene3D" id="3.30.70.270">
    <property type="match status" value="1"/>
</dbReference>
<dbReference type="InterPro" id="IPR043128">
    <property type="entry name" value="Rev_trsase/Diguanyl_cyclase"/>
</dbReference>
<organism evidence="1 2">
    <name type="scientific">Phytophthora megakarya</name>
    <dbReference type="NCBI Taxonomy" id="4795"/>
    <lineage>
        <taxon>Eukaryota</taxon>
        <taxon>Sar</taxon>
        <taxon>Stramenopiles</taxon>
        <taxon>Oomycota</taxon>
        <taxon>Peronosporomycetes</taxon>
        <taxon>Peronosporales</taxon>
        <taxon>Peronosporaceae</taxon>
        <taxon>Phytophthora</taxon>
    </lineage>
</organism>
<evidence type="ECO:0000313" key="2">
    <source>
        <dbReference type="Proteomes" id="UP000198211"/>
    </source>
</evidence>
<comment type="caution">
    <text evidence="1">The sequence shown here is derived from an EMBL/GenBank/DDBJ whole genome shotgun (WGS) entry which is preliminary data.</text>
</comment>